<dbReference type="Proteomes" id="UP000308121">
    <property type="component" value="Unassembled WGS sequence"/>
</dbReference>
<reference evidence="1 2" key="1">
    <citation type="submission" date="2019-05" db="EMBL/GenBank/DDBJ databases">
        <title>Genome sequence of Cellulomonas hominis strain CS1.</title>
        <authorList>
            <person name="Belmont J."/>
            <person name="Maclea K.S."/>
        </authorList>
    </citation>
    <scope>NUCLEOTIDE SEQUENCE [LARGE SCALE GENOMIC DNA]</scope>
    <source>
        <strain evidence="1 2">CS1</strain>
    </source>
</reference>
<sequence>MTSEHESTGSLPRFTTLDPAALRSAQIVVLHQPRTAGADVVWSLSLTDRSGRPMAREAVPVPPVDEDVAHVAAEAHLHLVGMQVEGDWHRSREGDDLRHYARVGVAGPGR</sequence>
<evidence type="ECO:0000313" key="1">
    <source>
        <dbReference type="EMBL" id="TKR23234.1"/>
    </source>
</evidence>
<comment type="caution">
    <text evidence="1">The sequence shown here is derived from an EMBL/GenBank/DDBJ whole genome shotgun (WGS) entry which is preliminary data.</text>
</comment>
<gene>
    <name evidence="1" type="ORF">FA014_12330</name>
</gene>
<accession>A0A7Z8JYU0</accession>
<protein>
    <submittedName>
        <fullName evidence="1">Uncharacterized protein</fullName>
    </submittedName>
</protein>
<organism evidence="1 2">
    <name type="scientific">Cellulomonas hominis</name>
    <dbReference type="NCBI Taxonomy" id="156981"/>
    <lineage>
        <taxon>Bacteria</taxon>
        <taxon>Bacillati</taxon>
        <taxon>Actinomycetota</taxon>
        <taxon>Actinomycetes</taxon>
        <taxon>Micrococcales</taxon>
        <taxon>Cellulomonadaceae</taxon>
        <taxon>Cellulomonas</taxon>
    </lineage>
</organism>
<dbReference type="AlphaFoldDB" id="A0A7Z8JYU0"/>
<proteinExistence type="predicted"/>
<dbReference type="OrthoDB" id="9854724at2"/>
<name>A0A7Z8JYU0_9CELL</name>
<dbReference type="RefSeq" id="WP_154729975.1">
    <property type="nucleotide sequence ID" value="NZ_SZYE01000098.1"/>
</dbReference>
<evidence type="ECO:0000313" key="2">
    <source>
        <dbReference type="Proteomes" id="UP000308121"/>
    </source>
</evidence>
<dbReference type="EMBL" id="SZYE01000098">
    <property type="protein sequence ID" value="TKR23234.1"/>
    <property type="molecule type" value="Genomic_DNA"/>
</dbReference>